<dbReference type="AlphaFoldDB" id="A0A147K0J8"/>
<protein>
    <recommendedName>
        <fullName evidence="3">E2F/DP family winged-helix DNA-binding domain-containing protein</fullName>
    </recommendedName>
</protein>
<dbReference type="SUPFAM" id="SSF46785">
    <property type="entry name" value="Winged helix' DNA-binding domain"/>
    <property type="match status" value="1"/>
</dbReference>
<evidence type="ECO:0008006" key="3">
    <source>
        <dbReference type="Google" id="ProtNLM"/>
    </source>
</evidence>
<dbReference type="InterPro" id="IPR036390">
    <property type="entry name" value="WH_DNA-bd_sf"/>
</dbReference>
<gene>
    <name evidence="1" type="ORF">APZ16_02870</name>
</gene>
<sequence>MVIQMREAPIYLEEEEDEGESEEDFSMEVKRSVVEFVVRRFGLYNSADIAKVLNWKVREVNQVLKHLECSGRLKREKLGRTFIWTPVEERHISPMYY</sequence>
<accession>A0A147K0J8</accession>
<proteinExistence type="predicted"/>
<evidence type="ECO:0000313" key="1">
    <source>
        <dbReference type="EMBL" id="KUO42393.1"/>
    </source>
</evidence>
<organism evidence="1 2">
    <name type="scientific">Hadarchaeum yellowstonense</name>
    <dbReference type="NCBI Taxonomy" id="1776334"/>
    <lineage>
        <taxon>Archaea</taxon>
        <taxon>Methanobacteriati</taxon>
        <taxon>Candidatus Hadarchaeota</taxon>
        <taxon>Candidatus Hadarchaeia</taxon>
        <taxon>Candidatus Hadarchaeales</taxon>
        <taxon>Candidatus Hadarchaeaceae</taxon>
        <taxon>Candidatus Hadarchaeum</taxon>
    </lineage>
</organism>
<comment type="caution">
    <text evidence="1">The sequence shown here is derived from an EMBL/GenBank/DDBJ whole genome shotgun (WGS) entry which is preliminary data.</text>
</comment>
<name>A0A147K0J8_HADYE</name>
<dbReference type="Proteomes" id="UP000074294">
    <property type="component" value="Unassembled WGS sequence"/>
</dbReference>
<reference evidence="1 2" key="1">
    <citation type="journal article" date="2016" name="Nat. Microbiol.">
        <title>Genomic inference of the metabolism of cosmopolitan subsurface Archaea, Hadesarchaea.</title>
        <authorList>
            <person name="Baker B.J."/>
            <person name="Saw J.H."/>
            <person name="Lind A.E."/>
            <person name="Lazar C.S."/>
            <person name="Hinrichs K.-U."/>
            <person name="Teske A.P."/>
            <person name="Ettema T.J."/>
        </authorList>
    </citation>
    <scope>NUCLEOTIDE SEQUENCE [LARGE SCALE GENOMIC DNA]</scope>
</reference>
<dbReference type="EMBL" id="LQMQ01000007">
    <property type="protein sequence ID" value="KUO42393.1"/>
    <property type="molecule type" value="Genomic_DNA"/>
</dbReference>
<dbReference type="STRING" id="1776334.APZ16_02870"/>
<evidence type="ECO:0000313" key="2">
    <source>
        <dbReference type="Proteomes" id="UP000074294"/>
    </source>
</evidence>